<geneLocation type="plasmid" evidence="3 4">
    <name>unnamed</name>
</geneLocation>
<evidence type="ECO:0000259" key="2">
    <source>
        <dbReference type="Pfam" id="PF23359"/>
    </source>
</evidence>
<gene>
    <name evidence="3" type="ORF">M5I08_24760</name>
</gene>
<feature type="domain" description="Lsr2 dimerization" evidence="1">
    <location>
        <begin position="1"/>
        <end position="55"/>
    </location>
</feature>
<evidence type="ECO:0000259" key="1">
    <source>
        <dbReference type="Pfam" id="PF11774"/>
    </source>
</evidence>
<accession>A0ABY4QQS6</accession>
<dbReference type="EMBL" id="CP097321">
    <property type="protein sequence ID" value="UQX13422.1"/>
    <property type="molecule type" value="Genomic_DNA"/>
</dbReference>
<dbReference type="Proteomes" id="UP001056610">
    <property type="component" value="Plasmid unnamed"/>
</dbReference>
<feature type="domain" description="Lsr2 DNA-binding" evidence="2">
    <location>
        <begin position="67"/>
        <end position="100"/>
    </location>
</feature>
<dbReference type="Pfam" id="PF23359">
    <property type="entry name" value="Lsr2_DNA-bd"/>
    <property type="match status" value="1"/>
</dbReference>
<reference evidence="3" key="1">
    <citation type="submission" date="2022-05" db="EMBL/GenBank/DDBJ databases">
        <title>A methanotrophic Mycobacterium dominates a cave microbial ecosystem.</title>
        <authorList>
            <person name="Van Spanning R.J.M."/>
            <person name="Guan Q."/>
            <person name="Melkonian C."/>
            <person name="Gallant J."/>
            <person name="Polerecky L."/>
            <person name="Flot J.-F."/>
            <person name="Brandt B.W."/>
            <person name="Braster M."/>
            <person name="Iturbe Espinoza P."/>
            <person name="Aerts J."/>
            <person name="Meima-Franke M."/>
            <person name="Piersma S.R."/>
            <person name="Bunduc C."/>
            <person name="Ummels R."/>
            <person name="Pain A."/>
            <person name="Fleming E.J."/>
            <person name="van der Wel N."/>
            <person name="Gherman V.D."/>
            <person name="Sarbu S.M."/>
            <person name="Bodelier P.L.E."/>
            <person name="Bitter W."/>
        </authorList>
    </citation>
    <scope>NUCLEOTIDE SEQUENCE</scope>
    <source>
        <strain evidence="3">Sulfur Cave</strain>
        <plasmid evidence="3">unnamed</plasmid>
    </source>
</reference>
<keyword evidence="4" id="KW-1185">Reference proteome</keyword>
<keyword evidence="3" id="KW-0614">Plasmid</keyword>
<dbReference type="Pfam" id="PF11774">
    <property type="entry name" value="Lsr2"/>
    <property type="match status" value="1"/>
</dbReference>
<dbReference type="RefSeq" id="WP_219069454.1">
    <property type="nucleotide sequence ID" value="NZ_CAJUXY010000056.1"/>
</dbReference>
<name>A0ABY4QQS6_9MYCO</name>
<sequence length="105" mass="11592">MAKKVTVELVDDISGESGATTTQFGLDGIDYEIDLVDDEPLRARLAPWIAKARRLSGRGHTLNGHHRHDSHRIRVWAKANNIPVPRRGKISAATIAAYDKEHSTA</sequence>
<evidence type="ECO:0000313" key="3">
    <source>
        <dbReference type="EMBL" id="UQX13422.1"/>
    </source>
</evidence>
<proteinExistence type="predicted"/>
<organism evidence="3 4">
    <name type="scientific">Candidatus Mycobacterium methanotrophicum</name>
    <dbReference type="NCBI Taxonomy" id="2943498"/>
    <lineage>
        <taxon>Bacteria</taxon>
        <taxon>Bacillati</taxon>
        <taxon>Actinomycetota</taxon>
        <taxon>Actinomycetes</taxon>
        <taxon>Mycobacteriales</taxon>
        <taxon>Mycobacteriaceae</taxon>
        <taxon>Mycobacterium</taxon>
    </lineage>
</organism>
<dbReference type="InterPro" id="IPR055370">
    <property type="entry name" value="Lsr2_DNA-bd"/>
</dbReference>
<evidence type="ECO:0000313" key="4">
    <source>
        <dbReference type="Proteomes" id="UP001056610"/>
    </source>
</evidence>
<protein>
    <submittedName>
        <fullName evidence="3">Lsr2 family protein</fullName>
    </submittedName>
</protein>
<dbReference type="InterPro" id="IPR024412">
    <property type="entry name" value="Lsr2_dim_dom"/>
</dbReference>